<evidence type="ECO:0008006" key="5">
    <source>
        <dbReference type="Google" id="ProtNLM"/>
    </source>
</evidence>
<dbReference type="Proteomes" id="UP001306508">
    <property type="component" value="Unassembled WGS sequence"/>
</dbReference>
<feature type="region of interest" description="Disordered" evidence="1">
    <location>
        <begin position="1"/>
        <end position="37"/>
    </location>
</feature>
<dbReference type="EMBL" id="JAWIZZ010000045">
    <property type="protein sequence ID" value="KAK5779950.1"/>
    <property type="molecule type" value="Genomic_DNA"/>
</dbReference>
<dbReference type="PANTHER" id="PTHR36819">
    <property type="entry name" value="REGULATOR OF PHOSPHOLIPASE D SRF1"/>
    <property type="match status" value="1"/>
</dbReference>
<reference evidence="4" key="1">
    <citation type="submission" date="2023-07" db="EMBL/GenBank/DDBJ databases">
        <title>A draft genome of Kazachstania heterogenica Y-27499.</title>
        <authorList>
            <person name="Donic C."/>
            <person name="Kralova J.S."/>
            <person name="Fidel L."/>
            <person name="Ben-Dor S."/>
            <person name="Jung S."/>
        </authorList>
    </citation>
    <scope>NUCLEOTIDE SEQUENCE [LARGE SCALE GENOMIC DNA]</scope>
    <source>
        <strain evidence="4">Y27499</strain>
    </source>
</reference>
<dbReference type="AlphaFoldDB" id="A0AAN7WLV4"/>
<evidence type="ECO:0000313" key="3">
    <source>
        <dbReference type="EMBL" id="KAK5779950.1"/>
    </source>
</evidence>
<dbReference type="GO" id="GO:0000324">
    <property type="term" value="C:fungal-type vacuole"/>
    <property type="evidence" value="ECO:0007669"/>
    <property type="project" value="TreeGrafter"/>
</dbReference>
<feature type="region of interest" description="Disordered" evidence="1">
    <location>
        <begin position="250"/>
        <end position="270"/>
    </location>
</feature>
<dbReference type="PANTHER" id="PTHR36819:SF1">
    <property type="entry name" value="REGULATOR OF PHOSPHOLIPASE D SRF1"/>
    <property type="match status" value="1"/>
</dbReference>
<feature type="transmembrane region" description="Helical" evidence="2">
    <location>
        <begin position="350"/>
        <end position="368"/>
    </location>
</feature>
<evidence type="ECO:0000313" key="4">
    <source>
        <dbReference type="Proteomes" id="UP001306508"/>
    </source>
</evidence>
<keyword evidence="2" id="KW-1133">Transmembrane helix</keyword>
<keyword evidence="4" id="KW-1185">Reference proteome</keyword>
<feature type="transmembrane region" description="Helical" evidence="2">
    <location>
        <begin position="388"/>
        <end position="407"/>
    </location>
</feature>
<feature type="compositionally biased region" description="Low complexity" evidence="1">
    <location>
        <begin position="23"/>
        <end position="32"/>
    </location>
</feature>
<protein>
    <recommendedName>
        <fullName evidence="5">Regulator of phospholipase D SRF1</fullName>
    </recommendedName>
</protein>
<sequence>MDDKHSVQGSDPSDLDIDKDSRSISPLSPTSSFETYKNNDAPITAIQTDITNTVLITSAEKHPQSVKNNITLKKKDKILPTYRKQLLTHPVYPVTVPPFVLDEIYTDLEKQSSNFSCQTDLHTENISESDLKWSKLAHNVGTNTNYFPSKLVPIFDKKQVGIKDNYSIISNNSRKTVNSSKFSIDDIFDAAEKEKIRNEILCDLDSDWKGDQRLEKILRFKNSNYNFNNKDEEKKWKEYLPRLFEQVYKSDDQQEQGTEGDTTHLKNQDGMRSQLEYETEKWRKYFDQKVVKWKPHISNFVDNSRILPLAFRIIILILSLISLGLSVRIFQNSRDYANETLDSIPQQPSTIMAICVNAIASIYTAYIAHDEFKSAPIGLRNISDKMKLICLDLIFVIFSSANLALAFNTRYDTRWVCSDTYPLNVNGQITKVYPLVPYICRKQKALSAFLFILLFTWILCVIFSMIRIIRRTVPK</sequence>
<accession>A0AAN7WLV4</accession>
<keyword evidence="2" id="KW-0812">Transmembrane</keyword>
<organism evidence="3 4">
    <name type="scientific">Arxiozyma heterogenica</name>
    <dbReference type="NCBI Taxonomy" id="278026"/>
    <lineage>
        <taxon>Eukaryota</taxon>
        <taxon>Fungi</taxon>
        <taxon>Dikarya</taxon>
        <taxon>Ascomycota</taxon>
        <taxon>Saccharomycotina</taxon>
        <taxon>Saccharomycetes</taxon>
        <taxon>Saccharomycetales</taxon>
        <taxon>Saccharomycetaceae</taxon>
        <taxon>Arxiozyma</taxon>
    </lineage>
</organism>
<keyword evidence="2" id="KW-0472">Membrane</keyword>
<evidence type="ECO:0000256" key="2">
    <source>
        <dbReference type="SAM" id="Phobius"/>
    </source>
</evidence>
<name>A0AAN7WLV4_9SACH</name>
<proteinExistence type="predicted"/>
<feature type="transmembrane region" description="Helical" evidence="2">
    <location>
        <begin position="309"/>
        <end position="330"/>
    </location>
</feature>
<dbReference type="GO" id="GO:0071944">
    <property type="term" value="C:cell periphery"/>
    <property type="evidence" value="ECO:0007669"/>
    <property type="project" value="TreeGrafter"/>
</dbReference>
<gene>
    <name evidence="3" type="ORF">RI543_002489</name>
</gene>
<evidence type="ECO:0000256" key="1">
    <source>
        <dbReference type="SAM" id="MobiDB-lite"/>
    </source>
</evidence>
<feature type="transmembrane region" description="Helical" evidence="2">
    <location>
        <begin position="445"/>
        <end position="469"/>
    </location>
</feature>
<dbReference type="InterPro" id="IPR037737">
    <property type="entry name" value="Srf1"/>
</dbReference>
<comment type="caution">
    <text evidence="3">The sequence shown here is derived from an EMBL/GenBank/DDBJ whole genome shotgun (WGS) entry which is preliminary data.</text>
</comment>